<evidence type="ECO:0000256" key="1">
    <source>
        <dbReference type="ARBA" id="ARBA00022679"/>
    </source>
</evidence>
<evidence type="ECO:0000259" key="5">
    <source>
        <dbReference type="PROSITE" id="PS50921"/>
    </source>
</evidence>
<dbReference type="GO" id="GO:0016301">
    <property type="term" value="F:kinase activity"/>
    <property type="evidence" value="ECO:0007669"/>
    <property type="project" value="UniProtKB-KW"/>
</dbReference>
<dbReference type="Proteomes" id="UP000533269">
    <property type="component" value="Unassembled WGS sequence"/>
</dbReference>
<dbReference type="PIRSF" id="PIRSF036625">
    <property type="entry name" value="GAF_ANTAR"/>
    <property type="match status" value="1"/>
</dbReference>
<dbReference type="EMBL" id="JACHVY010000001">
    <property type="protein sequence ID" value="MBB2899391.1"/>
    <property type="molecule type" value="Genomic_DNA"/>
</dbReference>
<name>A0A7W4TI96_KINRA</name>
<dbReference type="Gene3D" id="1.10.10.10">
    <property type="entry name" value="Winged helix-like DNA-binding domain superfamily/Winged helix DNA-binding domain"/>
    <property type="match status" value="1"/>
</dbReference>
<sequence>MMERIVAAAAALVPGAEDATITRVRGQHVTSAAATATDERGRGLDALQDQTGQGPCLSTLFEQDLTLVGDLSTDGRWPELAARVGDVGLRGMLCLRLHVAGDDLGALDLVSSTSGAFDEESAEIGQLFVTHAAVALAATDKLQDLRVAVASRDVIGQDKGILMERFKITADQAFALLSRVSQDTNRKLREVADELATTGHLRRPTQR</sequence>
<reference evidence="6 7" key="2">
    <citation type="submission" date="2020-08" db="EMBL/GenBank/DDBJ databases">
        <authorList>
            <person name="Partida-Martinez L."/>
            <person name="Huntemann M."/>
            <person name="Clum A."/>
            <person name="Wang J."/>
            <person name="Palaniappan K."/>
            <person name="Ritter S."/>
            <person name="Chen I.-M."/>
            <person name="Stamatis D."/>
            <person name="Reddy T."/>
            <person name="O'Malley R."/>
            <person name="Daum C."/>
            <person name="Shapiro N."/>
            <person name="Ivanova N."/>
            <person name="Kyrpides N."/>
            <person name="Woyke T."/>
        </authorList>
    </citation>
    <scope>NUCLEOTIDE SEQUENCE [LARGE SCALE GENOMIC DNA]</scope>
    <source>
        <strain evidence="6 7">AS2.23</strain>
    </source>
</reference>
<dbReference type="Pfam" id="PF03861">
    <property type="entry name" value="ANTAR"/>
    <property type="match status" value="1"/>
</dbReference>
<keyword evidence="4" id="KW-0804">Transcription</keyword>
<dbReference type="InterPro" id="IPR005561">
    <property type="entry name" value="ANTAR"/>
</dbReference>
<keyword evidence="3" id="KW-0805">Transcription regulation</keyword>
<dbReference type="InterPro" id="IPR011006">
    <property type="entry name" value="CheY-like_superfamily"/>
</dbReference>
<reference evidence="6 7" key="1">
    <citation type="submission" date="2020-08" db="EMBL/GenBank/DDBJ databases">
        <title>The Agave Microbiome: Exploring the role of microbial communities in plant adaptations to desert environments.</title>
        <authorList>
            <person name="Partida-Martinez L.P."/>
        </authorList>
    </citation>
    <scope>NUCLEOTIDE SEQUENCE [LARGE SCALE GENOMIC DNA]</scope>
    <source>
        <strain evidence="6 7">AS2.23</strain>
    </source>
</reference>
<dbReference type="InterPro" id="IPR003018">
    <property type="entry name" value="GAF"/>
</dbReference>
<evidence type="ECO:0000256" key="4">
    <source>
        <dbReference type="ARBA" id="ARBA00023163"/>
    </source>
</evidence>
<evidence type="ECO:0000256" key="2">
    <source>
        <dbReference type="ARBA" id="ARBA00022777"/>
    </source>
</evidence>
<dbReference type="GO" id="GO:0003723">
    <property type="term" value="F:RNA binding"/>
    <property type="evidence" value="ECO:0007669"/>
    <property type="project" value="InterPro"/>
</dbReference>
<dbReference type="SUPFAM" id="SSF52172">
    <property type="entry name" value="CheY-like"/>
    <property type="match status" value="1"/>
</dbReference>
<keyword evidence="1" id="KW-0808">Transferase</keyword>
<evidence type="ECO:0000313" key="7">
    <source>
        <dbReference type="Proteomes" id="UP000533269"/>
    </source>
</evidence>
<proteinExistence type="predicted"/>
<dbReference type="SMART" id="SM01012">
    <property type="entry name" value="ANTAR"/>
    <property type="match status" value="1"/>
</dbReference>
<keyword evidence="2" id="KW-0418">Kinase</keyword>
<dbReference type="AlphaFoldDB" id="A0A7W4TI96"/>
<dbReference type="PROSITE" id="PS50921">
    <property type="entry name" value="ANTAR"/>
    <property type="match status" value="1"/>
</dbReference>
<dbReference type="InterPro" id="IPR029016">
    <property type="entry name" value="GAF-like_dom_sf"/>
</dbReference>
<dbReference type="Pfam" id="PF13185">
    <property type="entry name" value="GAF_2"/>
    <property type="match status" value="1"/>
</dbReference>
<protein>
    <recommendedName>
        <fullName evidence="5">ANTAR domain-containing protein</fullName>
    </recommendedName>
</protein>
<comment type="caution">
    <text evidence="6">The sequence shown here is derived from an EMBL/GenBank/DDBJ whole genome shotgun (WGS) entry which is preliminary data.</text>
</comment>
<feature type="domain" description="ANTAR" evidence="5">
    <location>
        <begin position="135"/>
        <end position="196"/>
    </location>
</feature>
<accession>A0A7W4TI96</accession>
<evidence type="ECO:0000313" key="6">
    <source>
        <dbReference type="EMBL" id="MBB2899391.1"/>
    </source>
</evidence>
<dbReference type="Gene3D" id="3.30.450.40">
    <property type="match status" value="1"/>
</dbReference>
<organism evidence="6 7">
    <name type="scientific">Kineococcus radiotolerans</name>
    <dbReference type="NCBI Taxonomy" id="131568"/>
    <lineage>
        <taxon>Bacteria</taxon>
        <taxon>Bacillati</taxon>
        <taxon>Actinomycetota</taxon>
        <taxon>Actinomycetes</taxon>
        <taxon>Kineosporiales</taxon>
        <taxon>Kineosporiaceae</taxon>
        <taxon>Kineococcus</taxon>
    </lineage>
</organism>
<dbReference type="InterPro" id="IPR012074">
    <property type="entry name" value="GAF_ANTAR"/>
</dbReference>
<dbReference type="InterPro" id="IPR036388">
    <property type="entry name" value="WH-like_DNA-bd_sf"/>
</dbReference>
<gene>
    <name evidence="6" type="ORF">FHR75_000179</name>
</gene>
<dbReference type="SUPFAM" id="SSF55781">
    <property type="entry name" value="GAF domain-like"/>
    <property type="match status" value="1"/>
</dbReference>
<evidence type="ECO:0000256" key="3">
    <source>
        <dbReference type="ARBA" id="ARBA00023015"/>
    </source>
</evidence>